<dbReference type="PANTHER" id="PTHR33164:SF57">
    <property type="entry name" value="MARR-FAMILY TRANSCRIPTIONAL REGULATOR"/>
    <property type="match status" value="1"/>
</dbReference>
<dbReference type="GO" id="GO:0003700">
    <property type="term" value="F:DNA-binding transcription factor activity"/>
    <property type="evidence" value="ECO:0007669"/>
    <property type="project" value="InterPro"/>
</dbReference>
<dbReference type="Gene3D" id="1.10.10.10">
    <property type="entry name" value="Winged helix-like DNA-binding domain superfamily/Winged helix DNA-binding domain"/>
    <property type="match status" value="1"/>
</dbReference>
<organism evidence="2 3">
    <name type="scientific">Actibacterium pelagium</name>
    <dbReference type="NCBI Taxonomy" id="2029103"/>
    <lineage>
        <taxon>Bacteria</taxon>
        <taxon>Pseudomonadati</taxon>
        <taxon>Pseudomonadota</taxon>
        <taxon>Alphaproteobacteria</taxon>
        <taxon>Rhodobacterales</taxon>
        <taxon>Roseobacteraceae</taxon>
        <taxon>Actibacterium</taxon>
    </lineage>
</organism>
<feature type="domain" description="HTH marR-type" evidence="1">
    <location>
        <begin position="14"/>
        <end position="149"/>
    </location>
</feature>
<comment type="caution">
    <text evidence="2">The sequence shown here is derived from an EMBL/GenBank/DDBJ whole genome shotgun (WGS) entry which is preliminary data.</text>
</comment>
<dbReference type="Proteomes" id="UP000606730">
    <property type="component" value="Unassembled WGS sequence"/>
</dbReference>
<dbReference type="OrthoDB" id="582199at2"/>
<reference evidence="2" key="2">
    <citation type="submission" date="2020-09" db="EMBL/GenBank/DDBJ databases">
        <authorList>
            <person name="Sun Q."/>
            <person name="Zhou Y."/>
        </authorList>
    </citation>
    <scope>NUCLEOTIDE SEQUENCE</scope>
    <source>
        <strain evidence="2">CGMCC 1.16012</strain>
    </source>
</reference>
<accession>A0A917AN88</accession>
<protein>
    <recommendedName>
        <fullName evidence="1">HTH marR-type domain-containing protein</fullName>
    </recommendedName>
</protein>
<evidence type="ECO:0000259" key="1">
    <source>
        <dbReference type="PROSITE" id="PS50995"/>
    </source>
</evidence>
<dbReference type="InterPro" id="IPR039422">
    <property type="entry name" value="MarR/SlyA-like"/>
</dbReference>
<dbReference type="Pfam" id="PF01047">
    <property type="entry name" value="MarR"/>
    <property type="match status" value="1"/>
</dbReference>
<reference evidence="2" key="1">
    <citation type="journal article" date="2014" name="Int. J. Syst. Evol. Microbiol.">
        <title>Complete genome sequence of Corynebacterium casei LMG S-19264T (=DSM 44701T), isolated from a smear-ripened cheese.</title>
        <authorList>
            <consortium name="US DOE Joint Genome Institute (JGI-PGF)"/>
            <person name="Walter F."/>
            <person name="Albersmeier A."/>
            <person name="Kalinowski J."/>
            <person name="Ruckert C."/>
        </authorList>
    </citation>
    <scope>NUCLEOTIDE SEQUENCE</scope>
    <source>
        <strain evidence="2">CGMCC 1.16012</strain>
    </source>
</reference>
<dbReference type="InterPro" id="IPR036390">
    <property type="entry name" value="WH_DNA-bd_sf"/>
</dbReference>
<gene>
    <name evidence="2" type="ORF">GCM10011517_32440</name>
</gene>
<evidence type="ECO:0000313" key="3">
    <source>
        <dbReference type="Proteomes" id="UP000606730"/>
    </source>
</evidence>
<keyword evidence="3" id="KW-1185">Reference proteome</keyword>
<dbReference type="PROSITE" id="PS50995">
    <property type="entry name" value="HTH_MARR_2"/>
    <property type="match status" value="1"/>
</dbReference>
<dbReference type="AlphaFoldDB" id="A0A917AN88"/>
<sequence length="162" mass="18060">MTLKDKPITDPGDDSALTPEIRAIMGVYSIFTQIQSAIEAIEAEDGMTDPARRLLIRLDRPYRMGELARITRLLPSTVTAQVDVLEGLELVERQRDPTDRRAWVLSLTSKGETLREELVHKAGQLFHEVTGFDEAETKAFAALTDKARKHIIDTILDGSPSC</sequence>
<dbReference type="SUPFAM" id="SSF46785">
    <property type="entry name" value="Winged helix' DNA-binding domain"/>
    <property type="match status" value="1"/>
</dbReference>
<dbReference type="PANTHER" id="PTHR33164">
    <property type="entry name" value="TRANSCRIPTIONAL REGULATOR, MARR FAMILY"/>
    <property type="match status" value="1"/>
</dbReference>
<dbReference type="EMBL" id="BMKN01000003">
    <property type="protein sequence ID" value="GGE62267.1"/>
    <property type="molecule type" value="Genomic_DNA"/>
</dbReference>
<dbReference type="InterPro" id="IPR036388">
    <property type="entry name" value="WH-like_DNA-bd_sf"/>
</dbReference>
<evidence type="ECO:0000313" key="2">
    <source>
        <dbReference type="EMBL" id="GGE62267.1"/>
    </source>
</evidence>
<dbReference type="InterPro" id="IPR000835">
    <property type="entry name" value="HTH_MarR-typ"/>
</dbReference>
<dbReference type="GO" id="GO:0006950">
    <property type="term" value="P:response to stress"/>
    <property type="evidence" value="ECO:0007669"/>
    <property type="project" value="TreeGrafter"/>
</dbReference>
<name>A0A917AN88_9RHOB</name>
<dbReference type="SMART" id="SM00347">
    <property type="entry name" value="HTH_MARR"/>
    <property type="match status" value="1"/>
</dbReference>
<proteinExistence type="predicted"/>
<dbReference type="RefSeq" id="WP_158221870.1">
    <property type="nucleotide sequence ID" value="NZ_BMKN01000003.1"/>
</dbReference>